<dbReference type="InterPro" id="IPR013586">
    <property type="entry name" value="PSMD3_C"/>
</dbReference>
<evidence type="ECO:0000256" key="1">
    <source>
        <dbReference type="ARBA" id="ARBA00007912"/>
    </source>
</evidence>
<dbReference type="InterPro" id="IPR057985">
    <property type="entry name" value="TPR_PSMD3_N"/>
</dbReference>
<dbReference type="InterPro" id="IPR000717">
    <property type="entry name" value="PCI_dom"/>
</dbReference>
<dbReference type="InterPro" id="IPR050756">
    <property type="entry name" value="CSN3"/>
</dbReference>
<feature type="domain" description="PCI" evidence="4">
    <location>
        <begin position="879"/>
        <end position="974"/>
    </location>
</feature>
<dbReference type="CDD" id="cd02440">
    <property type="entry name" value="AdoMet_MTases"/>
    <property type="match status" value="2"/>
</dbReference>
<dbReference type="SMART" id="SM00753">
    <property type="entry name" value="PAM"/>
    <property type="match status" value="1"/>
</dbReference>
<gene>
    <name evidence="5" type="ORF">niasHS_014523</name>
</gene>
<organism evidence="5 6">
    <name type="scientific">Heterodera schachtii</name>
    <name type="common">Sugarbeet cyst nematode worm</name>
    <name type="synonym">Tylenchus schachtii</name>
    <dbReference type="NCBI Taxonomy" id="97005"/>
    <lineage>
        <taxon>Eukaryota</taxon>
        <taxon>Metazoa</taxon>
        <taxon>Ecdysozoa</taxon>
        <taxon>Nematoda</taxon>
        <taxon>Chromadorea</taxon>
        <taxon>Rhabditida</taxon>
        <taxon>Tylenchina</taxon>
        <taxon>Tylenchomorpha</taxon>
        <taxon>Tylenchoidea</taxon>
        <taxon>Heteroderidae</taxon>
        <taxon>Heteroderinae</taxon>
        <taxon>Heterodera</taxon>
    </lineage>
</organism>
<dbReference type="Pfam" id="PF08375">
    <property type="entry name" value="Rpn3_C"/>
    <property type="match status" value="1"/>
</dbReference>
<dbReference type="EMBL" id="JBICCN010000353">
    <property type="protein sequence ID" value="KAL3075357.1"/>
    <property type="molecule type" value="Genomic_DNA"/>
</dbReference>
<comment type="similarity">
    <text evidence="1">Belongs to the proteasome subunit S3 family.</text>
</comment>
<dbReference type="Pfam" id="PF01564">
    <property type="entry name" value="Spermine_synth"/>
    <property type="match status" value="1"/>
</dbReference>
<evidence type="ECO:0000313" key="6">
    <source>
        <dbReference type="Proteomes" id="UP001620645"/>
    </source>
</evidence>
<evidence type="ECO:0000256" key="2">
    <source>
        <dbReference type="ARBA" id="ARBA00022942"/>
    </source>
</evidence>
<dbReference type="PANTHER" id="PTHR10758">
    <property type="entry name" value="26S PROTEASOME NON-ATPASE REGULATORY SUBUNIT 3/COP9 SIGNALOSOME COMPLEX SUBUNIT 3"/>
    <property type="match status" value="1"/>
</dbReference>
<protein>
    <recommendedName>
        <fullName evidence="4">PCI domain-containing protein</fullName>
    </recommendedName>
</protein>
<evidence type="ECO:0000256" key="3">
    <source>
        <dbReference type="SAM" id="MobiDB-lite"/>
    </source>
</evidence>
<sequence>MDLLPRNAKEFTDPSYWRRFFQQCNTPFEWYGNYDKLSPVLDKYIRPSDAILQIGCGNSNLAEQLYDNGFRNIHSIDIDGQVIAQQRKKHSEKRPSLKFEQCSAADLGLPDASANVVLDKGTLDALLPSSAGADERGGESDALVTSMFREIGRCLAPFGRYILITLAQPHIVQRLSAFFGTNSFMVRVQNCERTNADFAMPVFAFIITKFKTALTERRPMEFVGTFSDGQSPELVHSLDKLMERICAAQQMNWFRHFISRGPVDQTSIKISALDGTERYELFVVDDQQLKTMCSYGAFIVPLGRESDWLFATQNGRTVLRKNCELHRLVVVRLFRGQRYGTVEDIQRELNVFILDFMPKACAGQKINLLSLGSADVTDQIGHGFSKISGKWSVEQVEVEGGATRRRLVFLDSANLIQSEVEVVRKSKNGNRWHIVRSDLSCQHHKMMLSALALLPSLSSAGLADALEAPLRIALLGLGGGILAKFMHDKFKQSEIVAVEIDPEVLAIARKHFDFPAESDRLEVVICDAMGFLRENSAQDCPKFDVLLVDLSGGTVGEGGLYCPPAQFVTEDTLKQMRSCLVEKGGVLSLNLVTRDEEASQSVKRVLSTIFQCVYSIKGDEDINEVLLCCGTANEEIVPDISALGLKGEKPVKRKKAQKRSNNQMPKTKSDNAKRSEEPWMKELFFVIMINNHVNGANDVDMERTENESFGELNQRLIALKAEKNNKESATLAVKVLAFFVNCDNLSAAQDFVEALKNLPESASNSDWARWFYYLGRIEALKGTDAETYKAAEKHFEVALRKAPQNGAVGFKQEVNKWVVLVKLLIGEIPERSLFRTAELRHVLAPYLLLTQTVRLGDVAGFDQTKREHGPIFVKDRTAALVERIHQSVIRTAIRKISTTYSRIYVSDVATKLNSTEQEAHRELVKAIKEGIVRAQLVAGDPLAGGRHYVKFGTTDDQYRGVEPRREFDARVNELLELYHQAVKALRYPDMRNPEVETIDEQRRREQLALEMAAAEEEDDDDF</sequence>
<dbReference type="InterPro" id="IPR029063">
    <property type="entry name" value="SAM-dependent_MTases_sf"/>
</dbReference>
<keyword evidence="6" id="KW-1185">Reference proteome</keyword>
<dbReference type="Pfam" id="PF25573">
    <property type="entry name" value="TPR_PSMD3_N"/>
    <property type="match status" value="1"/>
</dbReference>
<keyword evidence="2" id="KW-0647">Proteasome</keyword>
<name>A0ABD2I8D8_HETSC</name>
<dbReference type="Proteomes" id="UP001620645">
    <property type="component" value="Unassembled WGS sequence"/>
</dbReference>
<dbReference type="Pfam" id="PF13847">
    <property type="entry name" value="Methyltransf_31"/>
    <property type="match status" value="1"/>
</dbReference>
<comment type="caution">
    <text evidence="5">The sequence shown here is derived from an EMBL/GenBank/DDBJ whole genome shotgun (WGS) entry which is preliminary data.</text>
</comment>
<evidence type="ECO:0000313" key="5">
    <source>
        <dbReference type="EMBL" id="KAL3075357.1"/>
    </source>
</evidence>
<feature type="region of interest" description="Disordered" evidence="3">
    <location>
        <begin position="649"/>
        <end position="674"/>
    </location>
</feature>
<dbReference type="Pfam" id="PF01399">
    <property type="entry name" value="PCI"/>
    <property type="match status" value="1"/>
</dbReference>
<accession>A0ABD2I8D8</accession>
<dbReference type="InterPro" id="IPR025714">
    <property type="entry name" value="Methyltranfer_dom"/>
</dbReference>
<dbReference type="SMART" id="SM00088">
    <property type="entry name" value="PINT"/>
    <property type="match status" value="1"/>
</dbReference>
<dbReference type="PANTHER" id="PTHR10758:SF2">
    <property type="entry name" value="26S PROTEASOME NON-ATPASE REGULATORY SUBUNIT 3"/>
    <property type="match status" value="1"/>
</dbReference>
<dbReference type="AlphaFoldDB" id="A0ABD2I8D8"/>
<reference evidence="5 6" key="1">
    <citation type="submission" date="2024-10" db="EMBL/GenBank/DDBJ databases">
        <authorList>
            <person name="Kim D."/>
        </authorList>
    </citation>
    <scope>NUCLEOTIDE SEQUENCE [LARGE SCALE GENOMIC DNA]</scope>
    <source>
        <strain evidence="5">Taebaek</strain>
    </source>
</reference>
<evidence type="ECO:0000259" key="4">
    <source>
        <dbReference type="SMART" id="SM00088"/>
    </source>
</evidence>
<dbReference type="SUPFAM" id="SSF53335">
    <property type="entry name" value="S-adenosyl-L-methionine-dependent methyltransferases"/>
    <property type="match status" value="2"/>
</dbReference>
<proteinExistence type="inferred from homology"/>
<dbReference type="GO" id="GO:0000502">
    <property type="term" value="C:proteasome complex"/>
    <property type="evidence" value="ECO:0007669"/>
    <property type="project" value="UniProtKB-KW"/>
</dbReference>
<dbReference type="Gene3D" id="3.40.50.150">
    <property type="entry name" value="Vaccinia Virus protein VP39"/>
    <property type="match status" value="2"/>
</dbReference>